<sequence length="273" mass="30430">MKIILLLITAVSAVYLFHAWQILGSQDNMLFIGADITEERVEEVNSEWDNTEELHLETDDGEILHGWIQHAGTTPAPLLIYFGGNAEEASAGIEQYNIPEDWSVLFMNYRSYGKSSGAPEESTLFEDALLLYDYASSHEKVKDSSIAVMGRSMGTAPAAHTASSRDPAGVVLISPYDSREALQSHRYPYLPISMFIRHPFEVSSMAAHSEAPLLGITASEDRVIPPDHSYVTFNSWKGEVHQVEIEGYDHNSLHQSGEFHEEIKIFLAQIESS</sequence>
<dbReference type="SUPFAM" id="SSF53474">
    <property type="entry name" value="alpha/beta-Hydrolases"/>
    <property type="match status" value="1"/>
</dbReference>
<dbReference type="PANTHER" id="PTHR12277:SF81">
    <property type="entry name" value="PROTEIN ABHD13"/>
    <property type="match status" value="1"/>
</dbReference>
<dbReference type="OrthoDB" id="9777090at2"/>
<dbReference type="RefSeq" id="WP_107582840.1">
    <property type="nucleotide sequence ID" value="NZ_PZJJ01000001.1"/>
</dbReference>
<dbReference type="PANTHER" id="PTHR12277">
    <property type="entry name" value="ALPHA/BETA HYDROLASE DOMAIN-CONTAINING PROTEIN"/>
    <property type="match status" value="1"/>
</dbReference>
<reference evidence="1 2" key="1">
    <citation type="submission" date="2018-03" db="EMBL/GenBank/DDBJ databases">
        <title>Alkalicoccus saliphilus sp. nov., isolated from a mineral pool.</title>
        <authorList>
            <person name="Zhao B."/>
        </authorList>
    </citation>
    <scope>NUCLEOTIDE SEQUENCE [LARGE SCALE GENOMIC DNA]</scope>
    <source>
        <strain evidence="1 2">6AG</strain>
    </source>
</reference>
<dbReference type="AlphaFoldDB" id="A0A2T4UAH9"/>
<name>A0A2T4UAH9_9BACI</name>
<dbReference type="Gene3D" id="3.40.50.1820">
    <property type="entry name" value="alpha/beta hydrolase"/>
    <property type="match status" value="1"/>
</dbReference>
<gene>
    <name evidence="1" type="ORF">C6Y45_00410</name>
</gene>
<dbReference type="EMBL" id="PZJJ01000001">
    <property type="protein sequence ID" value="PTL40405.1"/>
    <property type="molecule type" value="Genomic_DNA"/>
</dbReference>
<evidence type="ECO:0000313" key="1">
    <source>
        <dbReference type="EMBL" id="PTL40405.1"/>
    </source>
</evidence>
<proteinExistence type="predicted"/>
<evidence type="ECO:0000313" key="2">
    <source>
        <dbReference type="Proteomes" id="UP000240509"/>
    </source>
</evidence>
<dbReference type="InterPro" id="IPR029058">
    <property type="entry name" value="AB_hydrolase_fold"/>
</dbReference>
<organism evidence="1 2">
    <name type="scientific">Alkalicoccus saliphilus</name>
    <dbReference type="NCBI Taxonomy" id="200989"/>
    <lineage>
        <taxon>Bacteria</taxon>
        <taxon>Bacillati</taxon>
        <taxon>Bacillota</taxon>
        <taxon>Bacilli</taxon>
        <taxon>Bacillales</taxon>
        <taxon>Bacillaceae</taxon>
        <taxon>Alkalicoccus</taxon>
    </lineage>
</organism>
<accession>A0A2T4UAH9</accession>
<comment type="caution">
    <text evidence="1">The sequence shown here is derived from an EMBL/GenBank/DDBJ whole genome shotgun (WGS) entry which is preliminary data.</text>
</comment>
<dbReference type="Proteomes" id="UP000240509">
    <property type="component" value="Unassembled WGS sequence"/>
</dbReference>
<protein>
    <submittedName>
        <fullName evidence="1">Uncharacterized protein</fullName>
    </submittedName>
</protein>
<keyword evidence="2" id="KW-1185">Reference proteome</keyword>